<dbReference type="AlphaFoldDB" id="A0A7W8NQP4"/>
<evidence type="ECO:0000313" key="1">
    <source>
        <dbReference type="EMBL" id="MBB5379294.1"/>
    </source>
</evidence>
<organism evidence="1 2">
    <name type="scientific">Deinococcus metalli</name>
    <dbReference type="NCBI Taxonomy" id="1141878"/>
    <lineage>
        <taxon>Bacteria</taxon>
        <taxon>Thermotogati</taxon>
        <taxon>Deinococcota</taxon>
        <taxon>Deinococci</taxon>
        <taxon>Deinococcales</taxon>
        <taxon>Deinococcaceae</taxon>
        <taxon>Deinococcus</taxon>
    </lineage>
</organism>
<evidence type="ECO:0000313" key="2">
    <source>
        <dbReference type="Proteomes" id="UP000539473"/>
    </source>
</evidence>
<dbReference type="Proteomes" id="UP000539473">
    <property type="component" value="Unassembled WGS sequence"/>
</dbReference>
<reference evidence="1 2" key="1">
    <citation type="submission" date="2020-08" db="EMBL/GenBank/DDBJ databases">
        <title>Genomic Encyclopedia of Type Strains, Phase IV (KMG-IV): sequencing the most valuable type-strain genomes for metagenomic binning, comparative biology and taxonomic classification.</title>
        <authorList>
            <person name="Goeker M."/>
        </authorList>
    </citation>
    <scope>NUCLEOTIDE SEQUENCE [LARGE SCALE GENOMIC DNA]</scope>
    <source>
        <strain evidence="1 2">DSM 27521</strain>
    </source>
</reference>
<gene>
    <name evidence="1" type="ORF">HNQ07_004809</name>
</gene>
<accession>A0A7W8NQP4</accession>
<sequence>MSPASPTRKEKYGATFISDETAGKIIAYLSAHYTPETHAP</sequence>
<proteinExistence type="predicted"/>
<dbReference type="RefSeq" id="WP_260323287.1">
    <property type="nucleotide sequence ID" value="NZ_JACHFK010000028.1"/>
</dbReference>
<dbReference type="EMBL" id="JACHFK010000028">
    <property type="protein sequence ID" value="MBB5379294.1"/>
    <property type="molecule type" value="Genomic_DNA"/>
</dbReference>
<protein>
    <submittedName>
        <fullName evidence="1">Uncharacterized protein</fullName>
    </submittedName>
</protein>
<name>A0A7W8NQP4_9DEIO</name>
<comment type="caution">
    <text evidence="1">The sequence shown here is derived from an EMBL/GenBank/DDBJ whole genome shotgun (WGS) entry which is preliminary data.</text>
</comment>